<evidence type="ECO:0000256" key="1">
    <source>
        <dbReference type="SAM" id="SignalP"/>
    </source>
</evidence>
<dbReference type="EMBL" id="SROY01000003">
    <property type="protein sequence ID" value="TLX21693.1"/>
    <property type="molecule type" value="Genomic_DNA"/>
</dbReference>
<protein>
    <recommendedName>
        <fullName evidence="4">Lipoprotein</fullName>
    </recommendedName>
</protein>
<proteinExistence type="predicted"/>
<name>A0A5R9PF95_9GAMM</name>
<evidence type="ECO:0008006" key="4">
    <source>
        <dbReference type="Google" id="ProtNLM"/>
    </source>
</evidence>
<dbReference type="PROSITE" id="PS51257">
    <property type="entry name" value="PROKAR_LIPOPROTEIN"/>
    <property type="match status" value="1"/>
</dbReference>
<gene>
    <name evidence="2" type="ORF">E5S66_09245</name>
</gene>
<accession>A0A5R9PF95</accession>
<keyword evidence="3" id="KW-1185">Reference proteome</keyword>
<organism evidence="2 3">
    <name type="scientific">Thermomonas fusca</name>
    <dbReference type="NCBI Taxonomy" id="215690"/>
    <lineage>
        <taxon>Bacteria</taxon>
        <taxon>Pseudomonadati</taxon>
        <taxon>Pseudomonadota</taxon>
        <taxon>Gammaproteobacteria</taxon>
        <taxon>Lysobacterales</taxon>
        <taxon>Lysobacteraceae</taxon>
        <taxon>Thermomonas</taxon>
    </lineage>
</organism>
<dbReference type="Proteomes" id="UP000308508">
    <property type="component" value="Unassembled WGS sequence"/>
</dbReference>
<feature type="signal peptide" evidence="1">
    <location>
        <begin position="1"/>
        <end position="21"/>
    </location>
</feature>
<feature type="chain" id="PRO_5024366047" description="Lipoprotein" evidence="1">
    <location>
        <begin position="22"/>
        <end position="151"/>
    </location>
</feature>
<comment type="caution">
    <text evidence="2">The sequence shown here is derived from an EMBL/GenBank/DDBJ whole genome shotgun (WGS) entry which is preliminary data.</text>
</comment>
<dbReference type="AlphaFoldDB" id="A0A5R9PF95"/>
<evidence type="ECO:0000313" key="2">
    <source>
        <dbReference type="EMBL" id="TLX21693.1"/>
    </source>
</evidence>
<evidence type="ECO:0000313" key="3">
    <source>
        <dbReference type="Proteomes" id="UP000308508"/>
    </source>
</evidence>
<sequence>MKLSIAVLSLLLAACSAPQPSDSTPASGTSAAGPVSATPEAVAMGKRAPGDLAAPLQVFRVFGNEPFWNASIEGDRLTYSTPDDPAGLVLQGRRRAIPGGVEIAGSHDGRSFVLTVIEDECSDGMSGNNYALAARFHFGDIDFGGCGEAAK</sequence>
<reference evidence="2 3" key="1">
    <citation type="submission" date="2019-04" db="EMBL/GenBank/DDBJ databases">
        <authorList>
            <person name="Grouzdev D.S."/>
            <person name="Nazina T.N."/>
        </authorList>
    </citation>
    <scope>NUCLEOTIDE SEQUENCE [LARGE SCALE GENOMIC DNA]</scope>
    <source>
        <strain evidence="2 3">SHC 3-19</strain>
    </source>
</reference>
<keyword evidence="1" id="KW-0732">Signal</keyword>
<dbReference type="RefSeq" id="WP_138348948.1">
    <property type="nucleotide sequence ID" value="NZ_SROY01000003.1"/>
</dbReference>